<accession>A0A0F9KP17</accession>
<comment type="caution">
    <text evidence="1">The sequence shown here is derived from an EMBL/GenBank/DDBJ whole genome shotgun (WGS) entry which is preliminary data.</text>
</comment>
<protein>
    <submittedName>
        <fullName evidence="1">Uncharacterized protein</fullName>
    </submittedName>
</protein>
<dbReference type="AlphaFoldDB" id="A0A0F9KP17"/>
<reference evidence="1" key="1">
    <citation type="journal article" date="2015" name="Nature">
        <title>Complex archaea that bridge the gap between prokaryotes and eukaryotes.</title>
        <authorList>
            <person name="Spang A."/>
            <person name="Saw J.H."/>
            <person name="Jorgensen S.L."/>
            <person name="Zaremba-Niedzwiedzka K."/>
            <person name="Martijn J."/>
            <person name="Lind A.E."/>
            <person name="van Eijk R."/>
            <person name="Schleper C."/>
            <person name="Guy L."/>
            <person name="Ettema T.J."/>
        </authorList>
    </citation>
    <scope>NUCLEOTIDE SEQUENCE</scope>
</reference>
<gene>
    <name evidence="1" type="ORF">LCGC14_1610930</name>
</gene>
<organism evidence="1">
    <name type="scientific">marine sediment metagenome</name>
    <dbReference type="NCBI Taxonomy" id="412755"/>
    <lineage>
        <taxon>unclassified sequences</taxon>
        <taxon>metagenomes</taxon>
        <taxon>ecological metagenomes</taxon>
    </lineage>
</organism>
<dbReference type="EMBL" id="LAZR01013040">
    <property type="protein sequence ID" value="KKM23858.1"/>
    <property type="molecule type" value="Genomic_DNA"/>
</dbReference>
<evidence type="ECO:0000313" key="1">
    <source>
        <dbReference type="EMBL" id="KKM23858.1"/>
    </source>
</evidence>
<proteinExistence type="predicted"/>
<sequence length="211" mass="23555">MKLVDNIKGIESYYLIISGNGTFPESVIFKSLCKKFNGYDKAIFSINTPLKKQTGLAALNAIPLISKKFLINSIIFIIDGEHIKENASIEIKKYLEALGVNINEFNPLEGAFLIKCRFGPYNITLYCIILGPEVFIEEEVAKLIELKLGVRIDLSGKGDSSGRKTIKNQIKQVLREKGKNLGELVVTTSKSKLEDVFPNICAVLKKIEEEQ</sequence>
<name>A0A0F9KP17_9ZZZZ</name>